<feature type="compositionally biased region" description="Polar residues" evidence="1">
    <location>
        <begin position="365"/>
        <end position="374"/>
    </location>
</feature>
<feature type="compositionally biased region" description="Polar residues" evidence="1">
    <location>
        <begin position="323"/>
        <end position="334"/>
    </location>
</feature>
<feature type="compositionally biased region" description="Polar residues" evidence="1">
    <location>
        <begin position="395"/>
        <end position="410"/>
    </location>
</feature>
<organism evidence="2 3">
    <name type="scientific">Botrytis elliptica</name>
    <dbReference type="NCBI Taxonomy" id="278938"/>
    <lineage>
        <taxon>Eukaryota</taxon>
        <taxon>Fungi</taxon>
        <taxon>Dikarya</taxon>
        <taxon>Ascomycota</taxon>
        <taxon>Pezizomycotina</taxon>
        <taxon>Leotiomycetes</taxon>
        <taxon>Helotiales</taxon>
        <taxon>Sclerotiniaceae</taxon>
        <taxon>Botrytis</taxon>
    </lineage>
</organism>
<evidence type="ECO:0000256" key="1">
    <source>
        <dbReference type="SAM" id="MobiDB-lite"/>
    </source>
</evidence>
<dbReference type="PANTHER" id="PTHR42048:SF1">
    <property type="entry name" value="ARS-BINDING PROTEIN 2"/>
    <property type="match status" value="1"/>
</dbReference>
<gene>
    <name evidence="2" type="ORF">BELL_0004g00420</name>
</gene>
<dbReference type="Pfam" id="PF09441">
    <property type="entry name" value="Abp2"/>
    <property type="match status" value="1"/>
</dbReference>
<dbReference type="EMBL" id="PQXM01000004">
    <property type="protein sequence ID" value="TGO80615.1"/>
    <property type="molecule type" value="Genomic_DNA"/>
</dbReference>
<dbReference type="STRING" id="278938.A0A4Z1K3Z4"/>
<reference evidence="2 3" key="1">
    <citation type="submission" date="2017-12" db="EMBL/GenBank/DDBJ databases">
        <title>Comparative genomics of Botrytis spp.</title>
        <authorList>
            <person name="Valero-Jimenez C.A."/>
            <person name="Tapia P."/>
            <person name="Veloso J."/>
            <person name="Silva-Moreno E."/>
            <person name="Staats M."/>
            <person name="Valdes J.H."/>
            <person name="Van Kan J.A.L."/>
        </authorList>
    </citation>
    <scope>NUCLEOTIDE SEQUENCE [LARGE SCALE GENOMIC DNA]</scope>
    <source>
        <strain evidence="2 3">Be9601</strain>
    </source>
</reference>
<feature type="region of interest" description="Disordered" evidence="1">
    <location>
        <begin position="316"/>
        <end position="410"/>
    </location>
</feature>
<accession>A0A4Z1K3Z4</accession>
<dbReference type="AlphaFoldDB" id="A0A4Z1K3Z4"/>
<dbReference type="GO" id="GO:0003688">
    <property type="term" value="F:DNA replication origin binding"/>
    <property type="evidence" value="ECO:0007669"/>
    <property type="project" value="TreeGrafter"/>
</dbReference>
<feature type="compositionally biased region" description="Polar residues" evidence="1">
    <location>
        <begin position="341"/>
        <end position="351"/>
    </location>
</feature>
<feature type="compositionally biased region" description="Polar residues" evidence="1">
    <location>
        <begin position="57"/>
        <end position="71"/>
    </location>
</feature>
<sequence>MLPVLHVPAMTPEATKRSKYATIAPQGGEQYIQAHNQASCANVQDRVMPERPGQPSPLVNSSPSRQNSRSLPSREVTDENFDDAYVGFIMYCNPAVASDTDTAELKRIFRAPPKSDNKSFSTFVLFELICKLENKEIKTWAQLAIDLGVEPPSLEKGQSAQKVQQYAVRLKRWLHAMHVDAFFEYLLNKPHVYWTQVPSPGEPSSEHGRDGVPADEDLALRALLPETRPKRGRKKAEDREDDEIGRSPSQRPRLHSPTLSEDFMIPRATLHPDSATPATANSSFQQGFDARLSPWSATEVRGPLVDNFRWGAPPESATPLSAYPQSALTPSNRTHLWPDSNEPQSATTPNKSRSRRRHGPAVSSAWPSNGSASTGKLRGRPPNNRSVTDGPFSTFPANPGSTRDTPTATPITADSEISHFFPAGVRANPPTVIGGPQTQNSRPSRLSLQVPQRKGGNVRLATPPPPVVLLNGETDTNMQNDLIEQSQQTSLMEYFNNPANGPQDPSFEHFVSIAFRQNEDFDRTNIDALESHFIGEILAAEWYDGAGNSIQRCSIDEASKICKQVIRNLQAESSSTEAFLINLSALAGGPLMTRLRVTRLEFPGPPPRTDYECHWKMRFGSLEGDFTIRATVVENNLEMGMREGMGNMGRGIDDNEESWKAKYLSLQQQIKERDAKVMRLKRGMVDALVISEEWIKGGNVFQNQG</sequence>
<evidence type="ECO:0000313" key="3">
    <source>
        <dbReference type="Proteomes" id="UP000297229"/>
    </source>
</evidence>
<proteinExistence type="predicted"/>
<feature type="region of interest" description="Disordered" evidence="1">
    <location>
        <begin position="422"/>
        <end position="466"/>
    </location>
</feature>
<name>A0A4Z1K3Z4_9HELO</name>
<evidence type="ECO:0000313" key="2">
    <source>
        <dbReference type="EMBL" id="TGO80615.1"/>
    </source>
</evidence>
<feature type="region of interest" description="Disordered" evidence="1">
    <location>
        <begin position="46"/>
        <end position="76"/>
    </location>
</feature>
<evidence type="ECO:0008006" key="4">
    <source>
        <dbReference type="Google" id="ProtNLM"/>
    </source>
</evidence>
<comment type="caution">
    <text evidence="2">The sequence shown here is derived from an EMBL/GenBank/DDBJ whole genome shotgun (WGS) entry which is preliminary data.</text>
</comment>
<dbReference type="InterPro" id="IPR018562">
    <property type="entry name" value="ARS-binding_2"/>
</dbReference>
<dbReference type="OrthoDB" id="2104370at2759"/>
<feature type="compositionally biased region" description="Polar residues" evidence="1">
    <location>
        <begin position="436"/>
        <end position="450"/>
    </location>
</feature>
<keyword evidence="3" id="KW-1185">Reference proteome</keyword>
<protein>
    <recommendedName>
        <fullName evidence="4">ARS-binding protein 2</fullName>
    </recommendedName>
</protein>
<dbReference type="PANTHER" id="PTHR42048">
    <property type="entry name" value="ARS-BINDING PROTEIN 2"/>
    <property type="match status" value="1"/>
</dbReference>
<dbReference type="Proteomes" id="UP000297229">
    <property type="component" value="Unassembled WGS sequence"/>
</dbReference>
<feature type="region of interest" description="Disordered" evidence="1">
    <location>
        <begin position="221"/>
        <end position="261"/>
    </location>
</feature>